<reference evidence="2 3" key="1">
    <citation type="journal article" date="2016" name="Mol. Biol. Evol.">
        <title>Comparative Genomics of Early-Diverging Mushroom-Forming Fungi Provides Insights into the Origins of Lignocellulose Decay Capabilities.</title>
        <authorList>
            <person name="Nagy L.G."/>
            <person name="Riley R."/>
            <person name="Tritt A."/>
            <person name="Adam C."/>
            <person name="Daum C."/>
            <person name="Floudas D."/>
            <person name="Sun H."/>
            <person name="Yadav J.S."/>
            <person name="Pangilinan J."/>
            <person name="Larsson K.H."/>
            <person name="Matsuura K."/>
            <person name="Barry K."/>
            <person name="Labutti K."/>
            <person name="Kuo R."/>
            <person name="Ohm R.A."/>
            <person name="Bhattacharya S.S."/>
            <person name="Shirouzu T."/>
            <person name="Yoshinaga Y."/>
            <person name="Martin F.M."/>
            <person name="Grigoriev I.V."/>
            <person name="Hibbett D.S."/>
        </authorList>
    </citation>
    <scope>NUCLEOTIDE SEQUENCE [LARGE SCALE GENOMIC DNA]</scope>
    <source>
        <strain evidence="2 3">93-53</strain>
    </source>
</reference>
<proteinExistence type="predicted"/>
<dbReference type="InterPro" id="IPR012340">
    <property type="entry name" value="NA-bd_OB-fold"/>
</dbReference>
<protein>
    <recommendedName>
        <fullName evidence="1">Replication factor-A protein 1 N-terminal domain-containing protein</fullName>
    </recommendedName>
</protein>
<dbReference type="GeneID" id="63824125"/>
<organism evidence="2 3">
    <name type="scientific">Laetiporus sulphureus 93-53</name>
    <dbReference type="NCBI Taxonomy" id="1314785"/>
    <lineage>
        <taxon>Eukaryota</taxon>
        <taxon>Fungi</taxon>
        <taxon>Dikarya</taxon>
        <taxon>Basidiomycota</taxon>
        <taxon>Agaricomycotina</taxon>
        <taxon>Agaricomycetes</taxon>
        <taxon>Polyporales</taxon>
        <taxon>Laetiporus</taxon>
    </lineage>
</organism>
<feature type="domain" description="Replication factor-A protein 1 N-terminal" evidence="1">
    <location>
        <begin position="30"/>
        <end position="100"/>
    </location>
</feature>
<dbReference type="InParanoid" id="A0A165DPE9"/>
<dbReference type="GO" id="GO:0005634">
    <property type="term" value="C:nucleus"/>
    <property type="evidence" value="ECO:0007669"/>
    <property type="project" value="InterPro"/>
</dbReference>
<dbReference type="EMBL" id="KV427630">
    <property type="protein sequence ID" value="KZT05329.1"/>
    <property type="molecule type" value="Genomic_DNA"/>
</dbReference>
<dbReference type="STRING" id="1314785.A0A165DPE9"/>
<sequence length="123" mass="13649">MSEFRPPQTMSFQLTAGIVKRLGDTNSVPADVLESQPTVQFLAFKKVALASEAAATMDRYCVIMSDGQHFLQSMIATLLNEFIETGQVGKHSVAVIERIITRIKHFIVRLGTSKGRNCDEFNT</sequence>
<dbReference type="Pfam" id="PF04057">
    <property type="entry name" value="Rep-A_N"/>
    <property type="match status" value="1"/>
</dbReference>
<evidence type="ECO:0000313" key="3">
    <source>
        <dbReference type="Proteomes" id="UP000076871"/>
    </source>
</evidence>
<dbReference type="RefSeq" id="XP_040763069.1">
    <property type="nucleotide sequence ID" value="XM_040907096.1"/>
</dbReference>
<dbReference type="SUPFAM" id="SSF50249">
    <property type="entry name" value="Nucleic acid-binding proteins"/>
    <property type="match status" value="1"/>
</dbReference>
<keyword evidence="3" id="KW-1185">Reference proteome</keyword>
<dbReference type="Proteomes" id="UP000076871">
    <property type="component" value="Unassembled WGS sequence"/>
</dbReference>
<dbReference type="InterPro" id="IPR007199">
    <property type="entry name" value="Rep_factor-A_N"/>
</dbReference>
<dbReference type="GO" id="GO:0003677">
    <property type="term" value="F:DNA binding"/>
    <property type="evidence" value="ECO:0007669"/>
    <property type="project" value="InterPro"/>
</dbReference>
<gene>
    <name evidence="2" type="ORF">LAESUDRAFT_714890</name>
</gene>
<evidence type="ECO:0000259" key="1">
    <source>
        <dbReference type="Pfam" id="PF04057"/>
    </source>
</evidence>
<evidence type="ECO:0000313" key="2">
    <source>
        <dbReference type="EMBL" id="KZT05329.1"/>
    </source>
</evidence>
<name>A0A165DPE9_9APHY</name>
<dbReference type="Gene3D" id="2.40.50.140">
    <property type="entry name" value="Nucleic acid-binding proteins"/>
    <property type="match status" value="1"/>
</dbReference>
<dbReference type="AlphaFoldDB" id="A0A165DPE9"/>
<accession>A0A165DPE9</accession>
<dbReference type="OrthoDB" id="1751331at2759"/>
<dbReference type="GO" id="GO:0006260">
    <property type="term" value="P:DNA replication"/>
    <property type="evidence" value="ECO:0007669"/>
    <property type="project" value="InterPro"/>
</dbReference>